<feature type="region of interest" description="Disordered" evidence="3">
    <location>
        <begin position="1485"/>
        <end position="1509"/>
    </location>
</feature>
<feature type="compositionally biased region" description="Polar residues" evidence="3">
    <location>
        <begin position="1542"/>
        <end position="1567"/>
    </location>
</feature>
<evidence type="ECO:0000259" key="4">
    <source>
        <dbReference type="PROSITE" id="PS50009"/>
    </source>
</evidence>
<feature type="compositionally biased region" description="Low complexity" evidence="3">
    <location>
        <begin position="65"/>
        <end position="94"/>
    </location>
</feature>
<evidence type="ECO:0000313" key="6">
    <source>
        <dbReference type="EMBL" id="PWN92093.1"/>
    </source>
</evidence>
<feature type="compositionally biased region" description="Basic and acidic residues" evidence="3">
    <location>
        <begin position="97"/>
        <end position="111"/>
    </location>
</feature>
<name>A0A316YVJ4_9BASI</name>
<feature type="compositionally biased region" description="Polar residues" evidence="3">
    <location>
        <begin position="933"/>
        <end position="953"/>
    </location>
</feature>
<proteinExistence type="predicted"/>
<feature type="compositionally biased region" description="Basic and acidic residues" evidence="3">
    <location>
        <begin position="715"/>
        <end position="742"/>
    </location>
</feature>
<keyword evidence="1 2" id="KW-0344">Guanine-nucleotide releasing factor</keyword>
<feature type="region of interest" description="Disordered" evidence="3">
    <location>
        <begin position="1197"/>
        <end position="1250"/>
    </location>
</feature>
<organism evidence="6 7">
    <name type="scientific">Acaromyces ingoldii</name>
    <dbReference type="NCBI Taxonomy" id="215250"/>
    <lineage>
        <taxon>Eukaryota</taxon>
        <taxon>Fungi</taxon>
        <taxon>Dikarya</taxon>
        <taxon>Basidiomycota</taxon>
        <taxon>Ustilaginomycotina</taxon>
        <taxon>Exobasidiomycetes</taxon>
        <taxon>Exobasidiales</taxon>
        <taxon>Cryptobasidiaceae</taxon>
        <taxon>Acaromyces</taxon>
    </lineage>
</organism>
<dbReference type="OrthoDB" id="28357at2759"/>
<feature type="compositionally biased region" description="Gly residues" evidence="3">
    <location>
        <begin position="1283"/>
        <end position="1296"/>
    </location>
</feature>
<feature type="compositionally biased region" description="Low complexity" evidence="3">
    <location>
        <begin position="1646"/>
        <end position="1667"/>
    </location>
</feature>
<dbReference type="SMART" id="SM00147">
    <property type="entry name" value="RasGEF"/>
    <property type="match status" value="1"/>
</dbReference>
<dbReference type="InParanoid" id="A0A316YVJ4"/>
<evidence type="ECO:0000256" key="3">
    <source>
        <dbReference type="SAM" id="MobiDB-lite"/>
    </source>
</evidence>
<feature type="compositionally biased region" description="Low complexity" evidence="3">
    <location>
        <begin position="1268"/>
        <end position="1282"/>
    </location>
</feature>
<feature type="compositionally biased region" description="Basic residues" evidence="3">
    <location>
        <begin position="329"/>
        <end position="338"/>
    </location>
</feature>
<feature type="compositionally biased region" description="Polar residues" evidence="3">
    <location>
        <begin position="465"/>
        <end position="480"/>
    </location>
</feature>
<feature type="compositionally biased region" description="Low complexity" evidence="3">
    <location>
        <begin position="763"/>
        <end position="776"/>
    </location>
</feature>
<dbReference type="SUPFAM" id="SSF48366">
    <property type="entry name" value="Ras GEF"/>
    <property type="match status" value="1"/>
</dbReference>
<feature type="compositionally biased region" description="Low complexity" evidence="3">
    <location>
        <begin position="1197"/>
        <end position="1228"/>
    </location>
</feature>
<gene>
    <name evidence="6" type="ORF">FA10DRAFT_259348</name>
</gene>
<feature type="compositionally biased region" description="Polar residues" evidence="3">
    <location>
        <begin position="1595"/>
        <end position="1605"/>
    </location>
</feature>
<dbReference type="InterPro" id="IPR000651">
    <property type="entry name" value="Ras-like_Gua-exchang_fac_N"/>
</dbReference>
<dbReference type="GO" id="GO:0005085">
    <property type="term" value="F:guanyl-nucleotide exchange factor activity"/>
    <property type="evidence" value="ECO:0007669"/>
    <property type="project" value="UniProtKB-KW"/>
</dbReference>
<dbReference type="Gene3D" id="1.20.870.10">
    <property type="entry name" value="Son of sevenless (SoS) protein Chain: S domain 1"/>
    <property type="match status" value="1"/>
</dbReference>
<accession>A0A316YVJ4</accession>
<feature type="compositionally biased region" description="Polar residues" evidence="3">
    <location>
        <begin position="528"/>
        <end position="546"/>
    </location>
</feature>
<dbReference type="Gene3D" id="3.40.50.300">
    <property type="entry name" value="P-loop containing nucleotide triphosphate hydrolases"/>
    <property type="match status" value="1"/>
</dbReference>
<dbReference type="Proteomes" id="UP000245768">
    <property type="component" value="Unassembled WGS sequence"/>
</dbReference>
<dbReference type="InterPro" id="IPR027417">
    <property type="entry name" value="P-loop_NTPase"/>
</dbReference>
<dbReference type="Pfam" id="PF00617">
    <property type="entry name" value="RasGEF"/>
    <property type="match status" value="1"/>
</dbReference>
<feature type="compositionally biased region" description="Gly residues" evidence="3">
    <location>
        <begin position="1668"/>
        <end position="1680"/>
    </location>
</feature>
<dbReference type="GeneID" id="37041880"/>
<feature type="region of interest" description="Disordered" evidence="3">
    <location>
        <begin position="1"/>
        <end position="293"/>
    </location>
</feature>
<dbReference type="SUPFAM" id="SSF52540">
    <property type="entry name" value="P-loop containing nucleoside triphosphate hydrolases"/>
    <property type="match status" value="1"/>
</dbReference>
<feature type="domain" description="N-terminal Ras-GEF" evidence="5">
    <location>
        <begin position="1349"/>
        <end position="1476"/>
    </location>
</feature>
<feature type="compositionally biased region" description="Gly residues" evidence="3">
    <location>
        <begin position="958"/>
        <end position="978"/>
    </location>
</feature>
<feature type="compositionally biased region" description="Basic and acidic residues" evidence="3">
    <location>
        <begin position="186"/>
        <end position="199"/>
    </location>
</feature>
<feature type="compositionally biased region" description="Polar residues" evidence="3">
    <location>
        <begin position="54"/>
        <end position="63"/>
    </location>
</feature>
<feature type="compositionally biased region" description="Low complexity" evidence="3">
    <location>
        <begin position="446"/>
        <end position="456"/>
    </location>
</feature>
<dbReference type="PANTHER" id="PTHR23113">
    <property type="entry name" value="GUANINE NUCLEOTIDE EXCHANGE FACTOR"/>
    <property type="match status" value="1"/>
</dbReference>
<feature type="compositionally biased region" description="Polar residues" evidence="3">
    <location>
        <begin position="581"/>
        <end position="597"/>
    </location>
</feature>
<feature type="compositionally biased region" description="Low complexity" evidence="3">
    <location>
        <begin position="626"/>
        <end position="642"/>
    </location>
</feature>
<feature type="compositionally biased region" description="Polar residues" evidence="3">
    <location>
        <begin position="556"/>
        <end position="565"/>
    </location>
</feature>
<feature type="region of interest" description="Disordered" evidence="3">
    <location>
        <begin position="1268"/>
        <end position="1311"/>
    </location>
</feature>
<dbReference type="PROSITE" id="PS50009">
    <property type="entry name" value="RASGEF_CAT"/>
    <property type="match status" value="1"/>
</dbReference>
<dbReference type="STRING" id="215250.A0A316YVJ4"/>
<evidence type="ECO:0000256" key="2">
    <source>
        <dbReference type="PROSITE-ProRule" id="PRU00168"/>
    </source>
</evidence>
<evidence type="ECO:0000313" key="7">
    <source>
        <dbReference type="Proteomes" id="UP000245768"/>
    </source>
</evidence>
<feature type="region of interest" description="Disordered" evidence="3">
    <location>
        <begin position="1529"/>
        <end position="1704"/>
    </location>
</feature>
<feature type="region of interest" description="Disordered" evidence="3">
    <location>
        <begin position="309"/>
        <end position="792"/>
    </location>
</feature>
<feature type="compositionally biased region" description="Gly residues" evidence="3">
    <location>
        <begin position="985"/>
        <end position="995"/>
    </location>
</feature>
<dbReference type="RefSeq" id="XP_025379291.1">
    <property type="nucleotide sequence ID" value="XM_025519964.1"/>
</dbReference>
<feature type="compositionally biased region" description="Low complexity" evidence="3">
    <location>
        <begin position="1606"/>
        <end position="1624"/>
    </location>
</feature>
<feature type="compositionally biased region" description="Low complexity" evidence="3">
    <location>
        <begin position="112"/>
        <end position="123"/>
    </location>
</feature>
<dbReference type="GO" id="GO:0007265">
    <property type="term" value="P:Ras protein signal transduction"/>
    <property type="evidence" value="ECO:0007669"/>
    <property type="project" value="TreeGrafter"/>
</dbReference>
<sequence>MAEASSSTPKLPGVQEKRNKPQALAFWQSRTRKDSSSSMPPTDAGRPAVVSRGRGSTASSLSRISAAIKQGASSSSSSLAKRDPSASSSTSKRATSAKRDGSVSSSVRERAGSTSTTATSGSAPVLIDDEDEHAADGSQDSAAARLRRRGRGPKIVGLDEEVEQRERRSLEDKQKAIHAQEVGDGEDQHRSQGEGRGNRDTTMSDFPSRLGLPLGHDSLYPDLASSSGASSSSKRSSRTSDMLSKSSSSRGNSPWNQQAEWTAGDSSTSGQSTGPEADGAATTHNSHQGYVQTLQGLADNEVLSGLGISDMSSMGIETDAGQPSSRQPQLRRRAKSLSKPRLPPAHHDDGSDGAARLEARSGQDEGLSKDHARSRRRRKLLRNQMKKRQARRRGNTISTSRAEAEVGSLAWGSDGENDGEEDEKSGEDGIDGWGSDELDGMNVGASSSAKVSDRSSMTTAREGASSRQSLGAQSASSTGRRASMDLATYGSPPESMRSFSALSHDGSEAFYDAGAGSSPESHAVPDTVASSQGRNRNSRHSSSIDGSSWLHLVPRQSATASSATLRQDAIDRERRLENKESSATLSPRDSISASQSPAPDAVIRGSEPSTHADGLAAAGSIKREMASATSLPPLASPSNSSPQEPELASPSIVNFFDGSFVPDMSSPSTSPRIVSRSKRTPTVPPARPMPHSPPPPPPQPSSAPPFLVSGKGARQSRELSDRGFSMERSRSSRVGKMRDHESSSTSPTSEMARTESDNAHQRTSSTSGSSLGPSGTIRGRPRGATVGAVPGILEGPKLSQQIPLPLQRARPRSMLCNEMVLPSASPPNALASGHAANDDSKDDDDLVPADFMSSTGDYISPADAILSSMMREGDEDGLGAWSQAMYTSWSADSSSGYRSGARSVRINDSVMTSPRSLSNSSSRGSVLGTSVSNLSTSSTGAASMQAQVGDTTLSSAGANGGTGNTNGGGGGGSAGAGGNNTSAGSGVGSGSGGGNRSRSGSNASLLQQMQYPPKSSACFVIGVVGHRGAGKSTVIKKGLRQYGLFKSNSFSEKVKSHSTMCVVDQEQRSIEVIEIDASLLLNGPNKRFAWPKFLPRLDAVCLCYDAAQLSSFRGISELLENFSVHSLSTVMLACKSDIEPKAVDPWYASDMAGVYNVGLAECSVNTEEGKRRMRDCFSYLVKDVVKVRARKGLAFDGSLPSSSTSSQRSGAASLTSTSTPGATSATSTDDVKSTKVSTAETSRVGLDETEALSSSLASSISDGAAAQSSQAGAADSGSLSGAGSSGLGRDGFNGGELGERSRVNRKLSDATTASVASVDAPSVVGSASEDDKHIVQQSISRAQMGLQSAKSAGGYVSIEELWDKLFFAAVSGEEHKFLFMFMIFYRGFARPSDLLRQLVSRFGKLAEGERHDGTIIRFSMMRLTTMLADWMRDYPGDLSGPETFPMLKSFFDDFLPVNESSRHLAVQLEPLLDVVQSAPDLDAVWSKNQDNHKPQSVAADVPPVKPVPMLESSDASLAHVDRDRIVLSAPSSAPSSAHHVDSGTQDGTTSNAGSDTRSRAYSDTSSAKEAASGGFDGNLLQARPAGFETRHRSASDVTAASSEDQGSSTSGGISASANTSASNSLVDESSVRARSGSGTNENFYDASASSQVSPAASSTRLGSVPSVGGAGSGAGAGAGSSGSAATNVAGTASSSTMGKADSTSSSMVASATLGDQKTRLRAASNALFEVDDELVAQELTRLEWILFTAIRPRDLLRHILVDRHMREKEAPVARSIAHFNYVSFWVCSMILVQAKLKPRARMLEKFMNIAVILRHENNYNSLQAVLAGLGNAAVHRLKHTRELLNGKPVNKAYQSLARLMGSDRSFAAYRLALQNSEGQTIPYLGVHLQDILSISDGNPSKRASDAMVHWRKFSLMDDAVGAIVKCQEYDFQPAASGTSTMASTNKKATTKVDRLVEDLPVWDEEALYSRSLQVEPRQGSGPSAVGALANSRIIRSFFAD</sequence>
<feature type="compositionally biased region" description="Polar residues" evidence="3">
    <location>
        <begin position="245"/>
        <end position="274"/>
    </location>
</feature>
<feature type="compositionally biased region" description="Low complexity" evidence="3">
    <location>
        <begin position="912"/>
        <end position="932"/>
    </location>
</feature>
<protein>
    <submittedName>
        <fullName evidence="6">Ras GEF</fullName>
    </submittedName>
</protein>
<keyword evidence="7" id="KW-1185">Reference proteome</keyword>
<feature type="compositionally biased region" description="Basic residues" evidence="3">
    <location>
        <begin position="372"/>
        <end position="394"/>
    </location>
</feature>
<dbReference type="PANTHER" id="PTHR23113:SF348">
    <property type="entry name" value="GUANYL-NUCLEOTIDE EXCHANGE FACTOR RASGEF, PUTATIVE (AFU_ORTHOLOGUE AFUA_1G04700)-RELATED"/>
    <property type="match status" value="1"/>
</dbReference>
<feature type="compositionally biased region" description="Acidic residues" evidence="3">
    <location>
        <begin position="415"/>
        <end position="439"/>
    </location>
</feature>
<dbReference type="GO" id="GO:0005886">
    <property type="term" value="C:plasma membrane"/>
    <property type="evidence" value="ECO:0007669"/>
    <property type="project" value="TreeGrafter"/>
</dbReference>
<dbReference type="InterPro" id="IPR023578">
    <property type="entry name" value="Ras_GEF_dom_sf"/>
</dbReference>
<feature type="domain" description="Ras-GEF" evidence="4">
    <location>
        <begin position="1731"/>
        <end position="1977"/>
    </location>
</feature>
<feature type="compositionally biased region" description="Low complexity" evidence="3">
    <location>
        <begin position="225"/>
        <end position="244"/>
    </location>
</feature>
<evidence type="ECO:0000259" key="5">
    <source>
        <dbReference type="PROSITE" id="PS50212"/>
    </source>
</evidence>
<evidence type="ECO:0000256" key="1">
    <source>
        <dbReference type="ARBA" id="ARBA00022658"/>
    </source>
</evidence>
<feature type="compositionally biased region" description="Basic and acidic residues" evidence="3">
    <location>
        <begin position="345"/>
        <end position="371"/>
    </location>
</feature>
<dbReference type="EMBL" id="KZ819635">
    <property type="protein sequence ID" value="PWN92093.1"/>
    <property type="molecule type" value="Genomic_DNA"/>
</dbReference>
<dbReference type="PROSITE" id="PS50212">
    <property type="entry name" value="RASGEF_NTER"/>
    <property type="match status" value="1"/>
</dbReference>
<feature type="compositionally biased region" description="Pro residues" evidence="3">
    <location>
        <begin position="682"/>
        <end position="703"/>
    </location>
</feature>
<feature type="compositionally biased region" description="Basic and acidic residues" evidence="3">
    <location>
        <begin position="568"/>
        <end position="580"/>
    </location>
</feature>
<feature type="compositionally biased region" description="Low complexity" evidence="3">
    <location>
        <begin position="1681"/>
        <end position="1696"/>
    </location>
</feature>
<feature type="region of interest" description="Disordered" evidence="3">
    <location>
        <begin position="908"/>
        <end position="1001"/>
    </location>
</feature>
<dbReference type="InterPro" id="IPR001895">
    <property type="entry name" value="RASGEF_cat_dom"/>
</dbReference>
<feature type="compositionally biased region" description="Basic and acidic residues" evidence="3">
    <location>
        <begin position="164"/>
        <end position="175"/>
    </location>
</feature>
<dbReference type="InterPro" id="IPR008937">
    <property type="entry name" value="Ras-like_GEF"/>
</dbReference>
<feature type="compositionally biased region" description="Polar residues" evidence="3">
    <location>
        <begin position="282"/>
        <end position="293"/>
    </location>
</feature>
<feature type="compositionally biased region" description="Basic and acidic residues" evidence="3">
    <location>
        <begin position="1297"/>
        <end position="1308"/>
    </location>
</feature>
<reference evidence="6 7" key="1">
    <citation type="journal article" date="2018" name="Mol. Biol. Evol.">
        <title>Broad Genomic Sampling Reveals a Smut Pathogenic Ancestry of the Fungal Clade Ustilaginomycotina.</title>
        <authorList>
            <person name="Kijpornyongpan T."/>
            <person name="Mondo S.J."/>
            <person name="Barry K."/>
            <person name="Sandor L."/>
            <person name="Lee J."/>
            <person name="Lipzen A."/>
            <person name="Pangilinan J."/>
            <person name="LaButti K."/>
            <person name="Hainaut M."/>
            <person name="Henrissat B."/>
            <person name="Grigoriev I.V."/>
            <person name="Spatafora J.W."/>
            <person name="Aime M.C."/>
        </authorList>
    </citation>
    <scope>NUCLEOTIDE SEQUENCE [LARGE SCALE GENOMIC DNA]</scope>
    <source>
        <strain evidence="6 7">MCA 4198</strain>
    </source>
</reference>
<dbReference type="Gene3D" id="1.10.840.10">
    <property type="entry name" value="Ras guanine-nucleotide exchange factors catalytic domain"/>
    <property type="match status" value="1"/>
</dbReference>
<dbReference type="InterPro" id="IPR036964">
    <property type="entry name" value="RASGEF_cat_dom_sf"/>
</dbReference>
<dbReference type="CDD" id="cd00882">
    <property type="entry name" value="Ras_like_GTPase"/>
    <property type="match status" value="1"/>
</dbReference>